<evidence type="ECO:0000313" key="3">
    <source>
        <dbReference type="EMBL" id="WED65655.1"/>
    </source>
</evidence>
<gene>
    <name evidence="3" type="ORF">PXH66_02190</name>
</gene>
<dbReference type="EMBL" id="CP119075">
    <property type="protein sequence ID" value="WED65655.1"/>
    <property type="molecule type" value="Genomic_DNA"/>
</dbReference>
<keyword evidence="2" id="KW-1133">Transmembrane helix</keyword>
<accession>A0AAE9ZV66</accession>
<evidence type="ECO:0000256" key="2">
    <source>
        <dbReference type="SAM" id="Phobius"/>
    </source>
</evidence>
<name>A0AAE9ZV66_9BACT</name>
<feature type="compositionally biased region" description="Low complexity" evidence="1">
    <location>
        <begin position="44"/>
        <end position="63"/>
    </location>
</feature>
<dbReference type="KEGG" id="slom:PXH66_02190"/>
<organism evidence="3 4">
    <name type="scientific">Synoicihabitans lomoniglobus</name>
    <dbReference type="NCBI Taxonomy" id="2909285"/>
    <lineage>
        <taxon>Bacteria</taxon>
        <taxon>Pseudomonadati</taxon>
        <taxon>Verrucomicrobiota</taxon>
        <taxon>Opitutia</taxon>
        <taxon>Opitutales</taxon>
        <taxon>Opitutaceae</taxon>
        <taxon>Synoicihabitans</taxon>
    </lineage>
</organism>
<keyword evidence="2" id="KW-0472">Membrane</keyword>
<dbReference type="RefSeq" id="WP_330930185.1">
    <property type="nucleotide sequence ID" value="NZ_CP119075.1"/>
</dbReference>
<proteinExistence type="predicted"/>
<sequence length="183" mass="20224">MSAEPSLANRNLSQVPSWVLAGFLVGVVTMWLFQSKPAEPTPVPGAAVAAEPAAETEAPTSSALRDAEKPSIEIVEALFEQFRDWVFWSDDRTQIAVWNSTTLSFSDYFEVVRTEEADYFRSIPGFTRLPLDGYGPVNSPILFTETAEQRAKRFYQANPDKVKVPDAPAPIEFKTLPRAPGGE</sequence>
<protein>
    <submittedName>
        <fullName evidence="3">Uncharacterized protein</fullName>
    </submittedName>
</protein>
<keyword evidence="2" id="KW-0812">Transmembrane</keyword>
<dbReference type="Proteomes" id="UP001218638">
    <property type="component" value="Chromosome"/>
</dbReference>
<evidence type="ECO:0000256" key="1">
    <source>
        <dbReference type="SAM" id="MobiDB-lite"/>
    </source>
</evidence>
<feature type="transmembrane region" description="Helical" evidence="2">
    <location>
        <begin position="15"/>
        <end position="33"/>
    </location>
</feature>
<reference evidence="3" key="1">
    <citation type="submission" date="2023-03" db="EMBL/GenBank/DDBJ databases">
        <title>Lomoglobus Profundus gen. nov., sp. nov., a novel member of the phylum Verrucomicrobia, isolated from deep-marine sediment of South China Sea.</title>
        <authorList>
            <person name="Ahmad T."/>
            <person name="Ishaq S.E."/>
            <person name="Wang F."/>
        </authorList>
    </citation>
    <scope>NUCLEOTIDE SEQUENCE</scope>
    <source>
        <strain evidence="3">LMO-M01</strain>
    </source>
</reference>
<keyword evidence="4" id="KW-1185">Reference proteome</keyword>
<dbReference type="AlphaFoldDB" id="A0AAE9ZV66"/>
<feature type="region of interest" description="Disordered" evidence="1">
    <location>
        <begin position="43"/>
        <end position="66"/>
    </location>
</feature>
<evidence type="ECO:0000313" key="4">
    <source>
        <dbReference type="Proteomes" id="UP001218638"/>
    </source>
</evidence>